<dbReference type="AlphaFoldDB" id="A0A3D6AW73"/>
<proteinExistence type="predicted"/>
<dbReference type="Pfam" id="PF13149">
    <property type="entry name" value="Mfa_like_1"/>
    <property type="match status" value="1"/>
</dbReference>
<dbReference type="CDD" id="cd13121">
    <property type="entry name" value="BF2867_like_C"/>
    <property type="match status" value="1"/>
</dbReference>
<dbReference type="GeneID" id="66307049"/>
<dbReference type="InterPro" id="IPR042278">
    <property type="entry name" value="Mfa-like_1_N"/>
</dbReference>
<dbReference type="Gene3D" id="2.60.40.2630">
    <property type="match status" value="1"/>
</dbReference>
<dbReference type="EMBL" id="VVYV01000002">
    <property type="protein sequence ID" value="KAA5423323.1"/>
    <property type="molecule type" value="Genomic_DNA"/>
</dbReference>
<evidence type="ECO:0000313" key="2">
    <source>
        <dbReference type="Proteomes" id="UP000448877"/>
    </source>
</evidence>
<comment type="caution">
    <text evidence="1">The sequence shown here is derived from an EMBL/GenBank/DDBJ whole genome shotgun (WGS) entry which is preliminary data.</text>
</comment>
<dbReference type="CDD" id="cd13120">
    <property type="entry name" value="BF2867_like_N"/>
    <property type="match status" value="1"/>
</dbReference>
<dbReference type="Gene3D" id="2.60.40.2620">
    <property type="entry name" value="Fimbrillin-like"/>
    <property type="match status" value="1"/>
</dbReference>
<evidence type="ECO:0000313" key="1">
    <source>
        <dbReference type="EMBL" id="KAA5423323.1"/>
    </source>
</evidence>
<dbReference type="Proteomes" id="UP000448877">
    <property type="component" value="Unassembled WGS sequence"/>
</dbReference>
<reference evidence="1 2" key="1">
    <citation type="journal article" date="2019" name="Nat. Med.">
        <title>A library of human gut bacterial isolates paired with longitudinal multiomics data enables mechanistic microbiome research.</title>
        <authorList>
            <person name="Poyet M."/>
            <person name="Groussin M."/>
            <person name="Gibbons S.M."/>
            <person name="Avila-Pacheco J."/>
            <person name="Jiang X."/>
            <person name="Kearney S.M."/>
            <person name="Perrotta A.R."/>
            <person name="Berdy B."/>
            <person name="Zhao S."/>
            <person name="Lieberman T.D."/>
            <person name="Swanson P.K."/>
            <person name="Smith M."/>
            <person name="Roesemann S."/>
            <person name="Alexander J.E."/>
            <person name="Rich S.A."/>
            <person name="Livny J."/>
            <person name="Vlamakis H."/>
            <person name="Clish C."/>
            <person name="Bullock K."/>
            <person name="Deik A."/>
            <person name="Scott J."/>
            <person name="Pierce K.A."/>
            <person name="Xavier R.J."/>
            <person name="Alm E.J."/>
        </authorList>
    </citation>
    <scope>NUCLEOTIDE SEQUENCE [LARGE SCALE GENOMIC DNA]</scope>
    <source>
        <strain evidence="1 2">BIOML-A6</strain>
    </source>
</reference>
<sequence>MKISLKQKYIFLSVIAMLFTECSQTEEDMLNGASGVCFTASIGQNQTRATEDSFETNDEISVFAFKGETGFSGEEYAHNRKYTFQSQLFTADEENTIKQPTDDSQLSYVAVYPYSTATDAKFSFQVKEDQSAGSNYTQSDLMMASTYPTDAQAPTLMFSHCLSSIVVNLSFAKAPAGNVSVKMVNVSTTVSADLATATFSSSGEANQSVVTAFNGTNSYKAVLPPQTTSMGSTGIEITVGDAAPLSYKFPASCEWKSGIRYAYTLYIAEDGTVSDVKPGTPENPITKRVKKTAFEILESDVQNGAIYDFTLPYQSEFNYDEEGRLSKMIMDITDEEGIHISDIESLTYSKTSIKIIEEVAGSNGYIYQITCNLDENNRITQLVKQYEEDYTHTLQYSYADRYPTQITFTCSEYPEENWIQNNKWENERIINYEVLDQTTMESLESATLKYHANSNSYKYPVSTLPLYEAESMSLAYLPESYFGTKVNVFPIETIIYDTKSRHTYRSTCTIEADEDNYVTKIIDTSIETDEKGNVIGREVGSMTFVYETVVTN</sequence>
<protein>
    <submittedName>
        <fullName evidence="1">DUF4595 domain-containing protein</fullName>
    </submittedName>
</protein>
<dbReference type="InterPro" id="IPR025049">
    <property type="entry name" value="Mfa-like_1"/>
</dbReference>
<gene>
    <name evidence="1" type="ORF">F2Y81_01760</name>
</gene>
<accession>A0A3D6AW73</accession>
<dbReference type="RefSeq" id="WP_007218989.1">
    <property type="nucleotide sequence ID" value="NZ_CP072251.1"/>
</dbReference>
<name>A0A3D6AW73_9BACE</name>
<organism evidence="1 2">
    <name type="scientific">Bacteroides cellulosilyticus</name>
    <dbReference type="NCBI Taxonomy" id="246787"/>
    <lineage>
        <taxon>Bacteria</taxon>
        <taxon>Pseudomonadati</taxon>
        <taxon>Bacteroidota</taxon>
        <taxon>Bacteroidia</taxon>
        <taxon>Bacteroidales</taxon>
        <taxon>Bacteroidaceae</taxon>
        <taxon>Bacteroides</taxon>
    </lineage>
</organism>